<dbReference type="Gene3D" id="1.10.1020.10">
    <property type="entry name" value="Adenine-specific Methyltransferase, Domain 2"/>
    <property type="match status" value="1"/>
</dbReference>
<dbReference type="AlphaFoldDB" id="A0A521E6U0"/>
<keyword evidence="3 7" id="KW-0489">Methyltransferase</keyword>
<dbReference type="InterPro" id="IPR023095">
    <property type="entry name" value="Ade_MeTrfase_dom_2"/>
</dbReference>
<reference evidence="7 8" key="1">
    <citation type="submission" date="2017-05" db="EMBL/GenBank/DDBJ databases">
        <authorList>
            <person name="Varghese N."/>
            <person name="Submissions S."/>
        </authorList>
    </citation>
    <scope>NUCLEOTIDE SEQUENCE [LARGE SCALE GENOMIC DNA]</scope>
    <source>
        <strain evidence="7 8">DSM 21342</strain>
    </source>
</reference>
<dbReference type="Proteomes" id="UP000315971">
    <property type="component" value="Unassembled WGS sequence"/>
</dbReference>
<dbReference type="GO" id="GO:0009007">
    <property type="term" value="F:site-specific DNA-methyltransferase (adenine-specific) activity"/>
    <property type="evidence" value="ECO:0007669"/>
    <property type="project" value="UniProtKB-EC"/>
</dbReference>
<dbReference type="PIRSF" id="PIRSF000398">
    <property type="entry name" value="M_m6A_EcoRV"/>
    <property type="match status" value="1"/>
</dbReference>
<dbReference type="OrthoDB" id="9805629at2"/>
<dbReference type="EMBL" id="FXSZ01000012">
    <property type="protein sequence ID" value="SMO79656.1"/>
    <property type="molecule type" value="Genomic_DNA"/>
</dbReference>
<evidence type="ECO:0000256" key="4">
    <source>
        <dbReference type="ARBA" id="ARBA00022679"/>
    </source>
</evidence>
<comment type="catalytic activity">
    <reaction evidence="6">
        <text>a 2'-deoxyadenosine in DNA + S-adenosyl-L-methionine = an N(6)-methyl-2'-deoxyadenosine in DNA + S-adenosyl-L-homocysteine + H(+)</text>
        <dbReference type="Rhea" id="RHEA:15197"/>
        <dbReference type="Rhea" id="RHEA-COMP:12418"/>
        <dbReference type="Rhea" id="RHEA-COMP:12419"/>
        <dbReference type="ChEBI" id="CHEBI:15378"/>
        <dbReference type="ChEBI" id="CHEBI:57856"/>
        <dbReference type="ChEBI" id="CHEBI:59789"/>
        <dbReference type="ChEBI" id="CHEBI:90615"/>
        <dbReference type="ChEBI" id="CHEBI:90616"/>
        <dbReference type="EC" id="2.1.1.72"/>
    </reaction>
</comment>
<gene>
    <name evidence="7" type="ORF">SAMN06265350_1126</name>
</gene>
<dbReference type="GO" id="GO:0006298">
    <property type="term" value="P:mismatch repair"/>
    <property type="evidence" value="ECO:0007669"/>
    <property type="project" value="TreeGrafter"/>
</dbReference>
<proteinExistence type="inferred from homology"/>
<accession>A0A521E6U0</accession>
<dbReference type="InterPro" id="IPR029063">
    <property type="entry name" value="SAM-dependent_MTases_sf"/>
</dbReference>
<dbReference type="PANTHER" id="PTHR30481:SF2">
    <property type="entry name" value="SITE-SPECIFIC DNA-METHYLTRANSFERASE (ADENINE-SPECIFIC)"/>
    <property type="match status" value="1"/>
</dbReference>
<dbReference type="GO" id="GO:1904047">
    <property type="term" value="F:S-adenosyl-L-methionine binding"/>
    <property type="evidence" value="ECO:0007669"/>
    <property type="project" value="TreeGrafter"/>
</dbReference>
<evidence type="ECO:0000256" key="3">
    <source>
        <dbReference type="ARBA" id="ARBA00022603"/>
    </source>
</evidence>
<dbReference type="Pfam" id="PF02086">
    <property type="entry name" value="MethyltransfD12"/>
    <property type="match status" value="1"/>
</dbReference>
<evidence type="ECO:0000313" key="8">
    <source>
        <dbReference type="Proteomes" id="UP000315971"/>
    </source>
</evidence>
<evidence type="ECO:0000256" key="6">
    <source>
        <dbReference type="ARBA" id="ARBA00047942"/>
    </source>
</evidence>
<comment type="similarity">
    <text evidence="1">Belongs to the N(4)/N(6)-methyltransferase family.</text>
</comment>
<dbReference type="SUPFAM" id="SSF53335">
    <property type="entry name" value="S-adenosyl-L-methionine-dependent methyltransferases"/>
    <property type="match status" value="1"/>
</dbReference>
<dbReference type="InterPro" id="IPR012327">
    <property type="entry name" value="MeTrfase_D12"/>
</dbReference>
<dbReference type="GO" id="GO:0032259">
    <property type="term" value="P:methylation"/>
    <property type="evidence" value="ECO:0007669"/>
    <property type="project" value="UniProtKB-KW"/>
</dbReference>
<dbReference type="InterPro" id="IPR012263">
    <property type="entry name" value="M_m6A_EcoRV"/>
</dbReference>
<keyword evidence="5" id="KW-0949">S-adenosyl-L-methionine</keyword>
<dbReference type="GO" id="GO:0009307">
    <property type="term" value="P:DNA restriction-modification system"/>
    <property type="evidence" value="ECO:0007669"/>
    <property type="project" value="InterPro"/>
</dbReference>
<dbReference type="PRINTS" id="PR00505">
    <property type="entry name" value="D12N6MTFRASE"/>
</dbReference>
<evidence type="ECO:0000256" key="5">
    <source>
        <dbReference type="ARBA" id="ARBA00022691"/>
    </source>
</evidence>
<sequence>MDFYSPLRYPGGKGKVAEYFKQIFKENLLYDGVYIEPYAGGASVALSLLFNEYASRIVINDIDRSIFSFWHSVINNTDELCQLIHDTPVTMDVWEQQKIVQKEKEQFGLLEVGFSTFFLNRTNRSGILNAGAIGGRQQLGDWKIDARFNKTDLKKRIERIALYKDKIELHNSDAVQLVNALQKTLPAKSLFYLDPPYYVKGKDLYLNFYQDSDHKQIATEISNVSQQKWIVTYDNVQQIRQLYENFRQVKYTLNYSAAQASKGEEVMIFSDNLFIAEHPSLILLDETSTYNKFEANV</sequence>
<evidence type="ECO:0000256" key="2">
    <source>
        <dbReference type="ARBA" id="ARBA00011900"/>
    </source>
</evidence>
<dbReference type="RefSeq" id="WP_142604600.1">
    <property type="nucleotide sequence ID" value="NZ_FXSZ01000012.1"/>
</dbReference>
<protein>
    <recommendedName>
        <fullName evidence="2">site-specific DNA-methyltransferase (adenine-specific)</fullName>
        <ecNumber evidence="2">2.1.1.72</ecNumber>
    </recommendedName>
</protein>
<dbReference type="EC" id="2.1.1.72" evidence="2"/>
<dbReference type="PANTHER" id="PTHR30481">
    <property type="entry name" value="DNA ADENINE METHYLASE"/>
    <property type="match status" value="1"/>
</dbReference>
<evidence type="ECO:0000256" key="1">
    <source>
        <dbReference type="ARBA" id="ARBA00006594"/>
    </source>
</evidence>
<organism evidence="7 8">
    <name type="scientific">Solitalea koreensis</name>
    <dbReference type="NCBI Taxonomy" id="543615"/>
    <lineage>
        <taxon>Bacteria</taxon>
        <taxon>Pseudomonadati</taxon>
        <taxon>Bacteroidota</taxon>
        <taxon>Sphingobacteriia</taxon>
        <taxon>Sphingobacteriales</taxon>
        <taxon>Sphingobacteriaceae</taxon>
        <taxon>Solitalea</taxon>
    </lineage>
</organism>
<dbReference type="Gene3D" id="3.40.50.150">
    <property type="entry name" value="Vaccinia Virus protein VP39"/>
    <property type="match status" value="1"/>
</dbReference>
<keyword evidence="8" id="KW-1185">Reference proteome</keyword>
<evidence type="ECO:0000313" key="7">
    <source>
        <dbReference type="EMBL" id="SMO79656.1"/>
    </source>
</evidence>
<keyword evidence="4" id="KW-0808">Transferase</keyword>
<dbReference type="GO" id="GO:0043565">
    <property type="term" value="F:sequence-specific DNA binding"/>
    <property type="evidence" value="ECO:0007669"/>
    <property type="project" value="TreeGrafter"/>
</dbReference>
<name>A0A521E6U0_9SPHI</name>